<dbReference type="STRING" id="930991.A0A0D0E730"/>
<dbReference type="Proteomes" id="UP000054538">
    <property type="component" value="Unassembled WGS sequence"/>
</dbReference>
<keyword evidence="2" id="KW-1133">Transmembrane helix</keyword>
<dbReference type="EMBL" id="KN825165">
    <property type="protein sequence ID" value="KIK93685.1"/>
    <property type="molecule type" value="Genomic_DNA"/>
</dbReference>
<organism evidence="3 4">
    <name type="scientific">Paxillus rubicundulus Ve08.2h10</name>
    <dbReference type="NCBI Taxonomy" id="930991"/>
    <lineage>
        <taxon>Eukaryota</taxon>
        <taxon>Fungi</taxon>
        <taxon>Dikarya</taxon>
        <taxon>Basidiomycota</taxon>
        <taxon>Agaricomycotina</taxon>
        <taxon>Agaricomycetes</taxon>
        <taxon>Agaricomycetidae</taxon>
        <taxon>Boletales</taxon>
        <taxon>Paxilineae</taxon>
        <taxon>Paxillaceae</taxon>
        <taxon>Paxillus</taxon>
    </lineage>
</organism>
<feature type="region of interest" description="Disordered" evidence="1">
    <location>
        <begin position="234"/>
        <end position="299"/>
    </location>
</feature>
<proteinExistence type="predicted"/>
<evidence type="ECO:0000313" key="4">
    <source>
        <dbReference type="Proteomes" id="UP000054538"/>
    </source>
</evidence>
<accession>A0A0D0E730</accession>
<dbReference type="InParanoid" id="A0A0D0E730"/>
<sequence>MSTRRAPPTGAPPTYRYVMRYYGRNLRPVVLGTSILSALWALAWYVSSFKDLKLDQNSNYPMLAPLAIAQGVMYAVACGFQSFGVTAAVLQRFTLVKMYAFLCALSTLLIIAIGFMRVITHFTFKSDLIAECSAIAQNGTVGSVFGIWGENPSSPLDAAQAAEYCNDEWNHDSWIEIIVLLIEIVLGLLFTSIAFAYYRQSLDPTSPINAARAPSNQVRMDGYPTQYSAPYDTTAYMPSYEPPEGPPPFDGKPPDYKRGSYYSYGETRDTKEDDPFSDYDGPSVPMPTHWAEERDVTKV</sequence>
<dbReference type="AlphaFoldDB" id="A0A0D0E730"/>
<gene>
    <name evidence="3" type="ORF">PAXRUDRAFT_828724</name>
</gene>
<feature type="compositionally biased region" description="Pro residues" evidence="1">
    <location>
        <begin position="240"/>
        <end position="251"/>
    </location>
</feature>
<feature type="transmembrane region" description="Helical" evidence="2">
    <location>
        <begin position="177"/>
        <end position="198"/>
    </location>
</feature>
<feature type="transmembrane region" description="Helical" evidence="2">
    <location>
        <begin position="67"/>
        <end position="90"/>
    </location>
</feature>
<evidence type="ECO:0000256" key="1">
    <source>
        <dbReference type="SAM" id="MobiDB-lite"/>
    </source>
</evidence>
<keyword evidence="2" id="KW-0472">Membrane</keyword>
<feature type="transmembrane region" description="Helical" evidence="2">
    <location>
        <begin position="99"/>
        <end position="119"/>
    </location>
</feature>
<name>A0A0D0E730_9AGAM</name>
<evidence type="ECO:0000256" key="2">
    <source>
        <dbReference type="SAM" id="Phobius"/>
    </source>
</evidence>
<feature type="transmembrane region" description="Helical" evidence="2">
    <location>
        <begin position="29"/>
        <end position="47"/>
    </location>
</feature>
<dbReference type="OrthoDB" id="3352285at2759"/>
<keyword evidence="2" id="KW-0812">Transmembrane</keyword>
<feature type="compositionally biased region" description="Basic and acidic residues" evidence="1">
    <location>
        <begin position="290"/>
        <end position="299"/>
    </location>
</feature>
<reference evidence="4" key="2">
    <citation type="submission" date="2015-01" db="EMBL/GenBank/DDBJ databases">
        <title>Evolutionary Origins and Diversification of the Mycorrhizal Mutualists.</title>
        <authorList>
            <consortium name="DOE Joint Genome Institute"/>
            <consortium name="Mycorrhizal Genomics Consortium"/>
            <person name="Kohler A."/>
            <person name="Kuo A."/>
            <person name="Nagy L.G."/>
            <person name="Floudas D."/>
            <person name="Copeland A."/>
            <person name="Barry K.W."/>
            <person name="Cichocki N."/>
            <person name="Veneault-Fourrey C."/>
            <person name="LaButti K."/>
            <person name="Lindquist E.A."/>
            <person name="Lipzen A."/>
            <person name="Lundell T."/>
            <person name="Morin E."/>
            <person name="Murat C."/>
            <person name="Riley R."/>
            <person name="Ohm R."/>
            <person name="Sun H."/>
            <person name="Tunlid A."/>
            <person name="Henrissat B."/>
            <person name="Grigoriev I.V."/>
            <person name="Hibbett D.S."/>
            <person name="Martin F."/>
        </authorList>
    </citation>
    <scope>NUCLEOTIDE SEQUENCE [LARGE SCALE GENOMIC DNA]</scope>
    <source>
        <strain evidence="4">Ve08.2h10</strain>
    </source>
</reference>
<reference evidence="3 4" key="1">
    <citation type="submission" date="2014-04" db="EMBL/GenBank/DDBJ databases">
        <authorList>
            <consortium name="DOE Joint Genome Institute"/>
            <person name="Kuo A."/>
            <person name="Kohler A."/>
            <person name="Jargeat P."/>
            <person name="Nagy L.G."/>
            <person name="Floudas D."/>
            <person name="Copeland A."/>
            <person name="Barry K.W."/>
            <person name="Cichocki N."/>
            <person name="Veneault-Fourrey C."/>
            <person name="LaButti K."/>
            <person name="Lindquist E.A."/>
            <person name="Lipzen A."/>
            <person name="Lundell T."/>
            <person name="Morin E."/>
            <person name="Murat C."/>
            <person name="Sun H."/>
            <person name="Tunlid A."/>
            <person name="Henrissat B."/>
            <person name="Grigoriev I.V."/>
            <person name="Hibbett D.S."/>
            <person name="Martin F."/>
            <person name="Nordberg H.P."/>
            <person name="Cantor M.N."/>
            <person name="Hua S.X."/>
        </authorList>
    </citation>
    <scope>NUCLEOTIDE SEQUENCE [LARGE SCALE GENOMIC DNA]</scope>
    <source>
        <strain evidence="3 4">Ve08.2h10</strain>
    </source>
</reference>
<keyword evidence="4" id="KW-1185">Reference proteome</keyword>
<protein>
    <submittedName>
        <fullName evidence="3">Uncharacterized protein</fullName>
    </submittedName>
</protein>
<evidence type="ECO:0000313" key="3">
    <source>
        <dbReference type="EMBL" id="KIK93685.1"/>
    </source>
</evidence>
<dbReference type="HOGENOM" id="CLU_063096_0_0_1"/>